<evidence type="ECO:0000313" key="5">
    <source>
        <dbReference type="EMBL" id="GHO96431.1"/>
    </source>
</evidence>
<evidence type="ECO:0000256" key="2">
    <source>
        <dbReference type="ARBA" id="ARBA00022803"/>
    </source>
</evidence>
<gene>
    <name evidence="5" type="ORF">KSF_064790</name>
</gene>
<dbReference type="AlphaFoldDB" id="A0A8J3IKZ5"/>
<feature type="domain" description="InsA N-terminal zinc ribbon" evidence="4">
    <location>
        <begin position="182"/>
        <end position="210"/>
    </location>
</feature>
<dbReference type="PANTHER" id="PTHR45641">
    <property type="entry name" value="TETRATRICOPEPTIDE REPEAT PROTEIN (AFU_ORTHOLOGUE AFUA_6G03870)"/>
    <property type="match status" value="1"/>
</dbReference>
<sequence length="267" mass="29839">MHAIKDNYEQAESLYLRALRVREQQLGPEHPDVVAALQGLAQLSARQGKDEQAERLYQRALHTCEQQLGPASHQIAEVLYDFAQFRQMQGRSQDAVSLYQRALTIREHALGLDSHITIDTRTRLLETLAVLEQTEEAAVQNGGQASKSNDLPQEALPADRKSASQEKQATESSAEEDLVPACPQCQQTDEVLKGGKNRSGTQRFRCRACHLYFTPQPSIRQPDQTRKAQALALAQQGMSYRRIARDLGVHHQTVSGWISPHGPQEAE</sequence>
<dbReference type="Proteomes" id="UP000597444">
    <property type="component" value="Unassembled WGS sequence"/>
</dbReference>
<dbReference type="InterPro" id="IPR009057">
    <property type="entry name" value="Homeodomain-like_sf"/>
</dbReference>
<dbReference type="SMART" id="SM00028">
    <property type="entry name" value="TPR"/>
    <property type="match status" value="2"/>
</dbReference>
<keyword evidence="2" id="KW-0802">TPR repeat</keyword>
<dbReference type="Gene3D" id="1.10.10.60">
    <property type="entry name" value="Homeodomain-like"/>
    <property type="match status" value="1"/>
</dbReference>
<dbReference type="PANTHER" id="PTHR45641:SF19">
    <property type="entry name" value="NEPHROCYSTIN-3"/>
    <property type="match status" value="1"/>
</dbReference>
<name>A0A8J3IKZ5_9CHLR</name>
<evidence type="ECO:0000313" key="6">
    <source>
        <dbReference type="Proteomes" id="UP000597444"/>
    </source>
</evidence>
<reference evidence="5" key="1">
    <citation type="submission" date="2020-10" db="EMBL/GenBank/DDBJ databases">
        <title>Taxonomic study of unclassified bacteria belonging to the class Ktedonobacteria.</title>
        <authorList>
            <person name="Yabe S."/>
            <person name="Wang C.M."/>
            <person name="Zheng Y."/>
            <person name="Sakai Y."/>
            <person name="Cavaletti L."/>
            <person name="Monciardini P."/>
            <person name="Donadio S."/>
        </authorList>
    </citation>
    <scope>NUCLEOTIDE SEQUENCE</scope>
    <source>
        <strain evidence="5">ID150040</strain>
    </source>
</reference>
<protein>
    <recommendedName>
        <fullName evidence="4">InsA N-terminal zinc ribbon domain-containing protein</fullName>
    </recommendedName>
</protein>
<evidence type="ECO:0000256" key="1">
    <source>
        <dbReference type="ARBA" id="ARBA00022737"/>
    </source>
</evidence>
<feature type="compositionally biased region" description="Polar residues" evidence="3">
    <location>
        <begin position="141"/>
        <end position="151"/>
    </location>
</feature>
<feature type="region of interest" description="Disordered" evidence="3">
    <location>
        <begin position="137"/>
        <end position="181"/>
    </location>
</feature>
<organism evidence="5 6">
    <name type="scientific">Reticulibacter mediterranei</name>
    <dbReference type="NCBI Taxonomy" id="2778369"/>
    <lineage>
        <taxon>Bacteria</taxon>
        <taxon>Bacillati</taxon>
        <taxon>Chloroflexota</taxon>
        <taxon>Ktedonobacteria</taxon>
        <taxon>Ktedonobacterales</taxon>
        <taxon>Reticulibacteraceae</taxon>
        <taxon>Reticulibacter</taxon>
    </lineage>
</organism>
<accession>A0A8J3IKZ5</accession>
<dbReference type="Pfam" id="PF13384">
    <property type="entry name" value="HTH_23"/>
    <property type="match status" value="1"/>
</dbReference>
<evidence type="ECO:0000259" key="4">
    <source>
        <dbReference type="Pfam" id="PF03811"/>
    </source>
</evidence>
<keyword evidence="1" id="KW-0677">Repeat</keyword>
<dbReference type="InterPro" id="IPR019734">
    <property type="entry name" value="TPR_rpt"/>
</dbReference>
<dbReference type="RefSeq" id="WP_220207056.1">
    <property type="nucleotide sequence ID" value="NZ_BNJK01000001.1"/>
</dbReference>
<dbReference type="SUPFAM" id="SSF46689">
    <property type="entry name" value="Homeodomain-like"/>
    <property type="match status" value="1"/>
</dbReference>
<keyword evidence="6" id="KW-1185">Reference proteome</keyword>
<dbReference type="EMBL" id="BNJK01000001">
    <property type="protein sequence ID" value="GHO96431.1"/>
    <property type="molecule type" value="Genomic_DNA"/>
</dbReference>
<comment type="caution">
    <text evidence="5">The sequence shown here is derived from an EMBL/GenBank/DDBJ whole genome shotgun (WGS) entry which is preliminary data.</text>
</comment>
<dbReference type="InterPro" id="IPR003220">
    <property type="entry name" value="InsA_N_dom_Znf"/>
</dbReference>
<evidence type="ECO:0000256" key="3">
    <source>
        <dbReference type="SAM" id="MobiDB-lite"/>
    </source>
</evidence>
<proteinExistence type="predicted"/>
<dbReference type="InterPro" id="IPR011990">
    <property type="entry name" value="TPR-like_helical_dom_sf"/>
</dbReference>
<dbReference type="Gene3D" id="1.25.40.10">
    <property type="entry name" value="Tetratricopeptide repeat domain"/>
    <property type="match status" value="1"/>
</dbReference>
<dbReference type="Pfam" id="PF13424">
    <property type="entry name" value="TPR_12"/>
    <property type="match status" value="1"/>
</dbReference>
<dbReference type="GO" id="GO:0006313">
    <property type="term" value="P:DNA transposition"/>
    <property type="evidence" value="ECO:0007669"/>
    <property type="project" value="InterPro"/>
</dbReference>
<dbReference type="Pfam" id="PF03811">
    <property type="entry name" value="Zn_ribbon_InsA"/>
    <property type="match status" value="1"/>
</dbReference>
<dbReference type="Pfam" id="PF13374">
    <property type="entry name" value="TPR_10"/>
    <property type="match status" value="1"/>
</dbReference>
<dbReference type="SUPFAM" id="SSF48452">
    <property type="entry name" value="TPR-like"/>
    <property type="match status" value="1"/>
</dbReference>